<dbReference type="PIRSF" id="PIRSF016660">
    <property type="entry name" value="YedI"/>
    <property type="match status" value="1"/>
</dbReference>
<organism evidence="3 4">
    <name type="scientific">Ammonicoccus fulvus</name>
    <dbReference type="NCBI Taxonomy" id="3138240"/>
    <lineage>
        <taxon>Bacteria</taxon>
        <taxon>Bacillati</taxon>
        <taxon>Actinomycetota</taxon>
        <taxon>Actinomycetes</taxon>
        <taxon>Propionibacteriales</taxon>
        <taxon>Propionibacteriaceae</taxon>
        <taxon>Ammonicoccus</taxon>
    </lineage>
</organism>
<feature type="transmembrane region" description="Helical" evidence="2">
    <location>
        <begin position="223"/>
        <end position="244"/>
    </location>
</feature>
<keyword evidence="2" id="KW-1133">Transmembrane helix</keyword>
<dbReference type="PANTHER" id="PTHR30503">
    <property type="entry name" value="INNER MEMBRANE PROTEIN YEDI"/>
    <property type="match status" value="1"/>
</dbReference>
<feature type="transmembrane region" description="Helical" evidence="2">
    <location>
        <begin position="72"/>
        <end position="93"/>
    </location>
</feature>
<feature type="transmembrane region" description="Helical" evidence="2">
    <location>
        <begin position="166"/>
        <end position="192"/>
    </location>
</feature>
<gene>
    <name evidence="3" type="ORF">AADG42_15780</name>
</gene>
<accession>A0ABZ3FV97</accession>
<dbReference type="PANTHER" id="PTHR30503:SF3">
    <property type="entry name" value="INNER MEMBRANE PROTEIN YEDI"/>
    <property type="match status" value="1"/>
</dbReference>
<keyword evidence="2" id="KW-0472">Membrane</keyword>
<keyword evidence="4" id="KW-1185">Reference proteome</keyword>
<reference evidence="3 4" key="1">
    <citation type="submission" date="2024-04" db="EMBL/GenBank/DDBJ databases">
        <title>Isolation of an actinomycete strain from pig manure.</title>
        <authorList>
            <person name="Gong T."/>
            <person name="Yu Z."/>
            <person name="An M."/>
            <person name="Wei C."/>
            <person name="Yang W."/>
            <person name="Liu L."/>
        </authorList>
    </citation>
    <scope>NUCLEOTIDE SEQUENCE [LARGE SCALE GENOMIC DNA]</scope>
    <source>
        <strain evidence="3 4">ZF39</strain>
    </source>
</reference>
<feature type="transmembrane region" description="Helical" evidence="2">
    <location>
        <begin position="282"/>
        <end position="310"/>
    </location>
</feature>
<dbReference type="EMBL" id="CP154795">
    <property type="protein sequence ID" value="XAN08703.1"/>
    <property type="molecule type" value="Genomic_DNA"/>
</dbReference>
<keyword evidence="2" id="KW-0812">Transmembrane</keyword>
<dbReference type="Pfam" id="PF05661">
    <property type="entry name" value="DUF808"/>
    <property type="match status" value="1"/>
</dbReference>
<protein>
    <submittedName>
        <fullName evidence="3">DUF808 domain-containing protein</fullName>
    </submittedName>
</protein>
<evidence type="ECO:0000313" key="3">
    <source>
        <dbReference type="EMBL" id="XAN08703.1"/>
    </source>
</evidence>
<dbReference type="RefSeq" id="WP_425310132.1">
    <property type="nucleotide sequence ID" value="NZ_CP154795.1"/>
</dbReference>
<proteinExistence type="predicted"/>
<name>A0ABZ3FV97_9ACTN</name>
<evidence type="ECO:0000256" key="1">
    <source>
        <dbReference type="SAM" id="MobiDB-lite"/>
    </source>
</evidence>
<dbReference type="InterPro" id="IPR008526">
    <property type="entry name" value="YedI"/>
</dbReference>
<feature type="region of interest" description="Disordered" evidence="1">
    <location>
        <begin position="320"/>
        <end position="355"/>
    </location>
</feature>
<sequence length="355" mass="37550">MSGGLAALLDDVAAMAKLAAASVDDIGAAAGKASAKAAGVVVDDAAVTPRFVTGFTPDRELPMIKNIAKGSLVNKAIILVAALVLSEFIPWILTPLLMLGGLYLSYEGAEKIWEKVSGHGGHAKPVVTQGPDQEKEMTKGAIRTDFILSAEIMVISLSTIAQDASIFVKAGTLAVVAVLITLGVYGAVALIVKMDDIGLRIAKGESKGSQAFGNGLVKAMPKVLAALSIIGTVAMLWVGGHILLKGLYDLHHELGFGWTAPYDFVHHLEVMVREATGPLGGFLGWLVNTFFSFLFGLIIGGIVVAIMHLLPFGKNKHRDESSDHDLVMDPTGQAPLVPEKSVETDKQQEHRDERA</sequence>
<dbReference type="Proteomes" id="UP001442841">
    <property type="component" value="Chromosome"/>
</dbReference>
<evidence type="ECO:0000313" key="4">
    <source>
        <dbReference type="Proteomes" id="UP001442841"/>
    </source>
</evidence>
<feature type="compositionally biased region" description="Basic and acidic residues" evidence="1">
    <location>
        <begin position="340"/>
        <end position="355"/>
    </location>
</feature>
<evidence type="ECO:0000256" key="2">
    <source>
        <dbReference type="SAM" id="Phobius"/>
    </source>
</evidence>